<proteinExistence type="predicted"/>
<sequence length="887" mass="94062">MTVSFPPLVPGEAAAYTRQKINSAFATLDALVDISPDIQTAINEPPIRLRLDATPLWRPGSGPERFVSDIIGGENAAPSVPESWIITADRGLVTRLTGAAKIAHRGFQAIEPGRTYRARAVVQRRIDTPDPAGDAVALKAAWYAAPGDYISSTTLMLWDELTVSDGRVSTEKQIAASAGSGIDAIAPSSARYARLYVETWGTTQKTDVEVLALADVTDAELWSPDVSSLTSRIGAIESLDLGSRMAAIESEIGAASSLTFSTIGDFEAATIAATPDAVRVLGEDAPHDGKGSYWIRSDAMNGTLQSVDGAWWKKTRFDANFVICPLDFGAVGDGVADDAAAINAALDAIRVRVSFLSGLTSARMSACDFVFDGQGGTYVVSDSINATDITAWNLRLQNLVLIGKCTGKPMLDLSGSRGYTLSNIHFHGDRANMPSHAWVAARSATTGFSGGALYFQCSSDGHFSKAVYNKYAQESSKEIYCRWYQFNPDADAVAIHQGANVFAMTSEFTTLLTGSHSFIHNSYDHSVWAYIAVDHSTNVLGVTNALNAVITVDYPTPFEVGKKIGFTGVGMAGLDKLTGTITSIVGSTITTDIDTTALPTFSGGGIMHRTQTGPTLHIVDPKGTHYRDCYSVNFGGPTHIIFEFSELHPTGSLEDIEFEVLFEGSGTEDAILFAPHDRDCILSGFCLRTYTGYTTESIMHCGPEAGGSLTIHAEYIQSTGNAYGQDVFKREPGDTSTIYGGTAVLDSTAASDGFVGTMVTPRDTGIPFIAGPYNGYRAVVAAPLYGSFGAGGTAGFDCVQAPNNVIKGNLFVSVPDNGDGTGVVNVTMPYAPRNYMTFIGSNTVTKEIVLGTLPAGSTTLVLFKALGSYPVASGQGISMNVEYFVDS</sequence>
<dbReference type="SUPFAM" id="SSF51126">
    <property type="entry name" value="Pectin lyase-like"/>
    <property type="match status" value="1"/>
</dbReference>
<organism evidence="1 2">
    <name type="scientific">Ancylobacter pratisalsi</name>
    <dbReference type="NCBI Taxonomy" id="1745854"/>
    <lineage>
        <taxon>Bacteria</taxon>
        <taxon>Pseudomonadati</taxon>
        <taxon>Pseudomonadota</taxon>
        <taxon>Alphaproteobacteria</taxon>
        <taxon>Hyphomicrobiales</taxon>
        <taxon>Xanthobacteraceae</taxon>
        <taxon>Ancylobacter</taxon>
    </lineage>
</organism>
<dbReference type="InterPro" id="IPR011050">
    <property type="entry name" value="Pectin_lyase_fold/virulence"/>
</dbReference>
<accession>A0A6P1YH95</accession>
<dbReference type="Proteomes" id="UP000464751">
    <property type="component" value="Chromosome"/>
</dbReference>
<evidence type="ECO:0000313" key="1">
    <source>
        <dbReference type="EMBL" id="QIB32629.1"/>
    </source>
</evidence>
<dbReference type="EMBL" id="CP048630">
    <property type="protein sequence ID" value="QIB32629.1"/>
    <property type="molecule type" value="Genomic_DNA"/>
</dbReference>
<dbReference type="KEGG" id="apra:G3A50_02105"/>
<evidence type="ECO:0000313" key="2">
    <source>
        <dbReference type="Proteomes" id="UP000464751"/>
    </source>
</evidence>
<dbReference type="Gene3D" id="2.160.20.10">
    <property type="entry name" value="Single-stranded right-handed beta-helix, Pectin lyase-like"/>
    <property type="match status" value="1"/>
</dbReference>
<dbReference type="InterPro" id="IPR012334">
    <property type="entry name" value="Pectin_lyas_fold"/>
</dbReference>
<dbReference type="RefSeq" id="WP_163073663.1">
    <property type="nucleotide sequence ID" value="NZ_CP048630.1"/>
</dbReference>
<protein>
    <submittedName>
        <fullName evidence="1">Uncharacterized protein</fullName>
    </submittedName>
</protein>
<gene>
    <name evidence="1" type="ORF">G3A50_02105</name>
</gene>
<name>A0A6P1YH95_9HYPH</name>
<keyword evidence="2" id="KW-1185">Reference proteome</keyword>
<reference evidence="1 2" key="1">
    <citation type="submission" date="2020-02" db="EMBL/GenBank/DDBJ databases">
        <authorList>
            <person name="Li G."/>
        </authorList>
    </citation>
    <scope>NUCLEOTIDE SEQUENCE [LARGE SCALE GENOMIC DNA]</scope>
    <source>
        <strain evidence="1 2">DSM 102029</strain>
    </source>
</reference>
<dbReference type="AlphaFoldDB" id="A0A6P1YH95"/>